<dbReference type="AlphaFoldDB" id="A0A1H0WFU9"/>
<proteinExistence type="predicted"/>
<name>A0A1H0WFU9_9ACTN</name>
<evidence type="ECO:0000313" key="2">
    <source>
        <dbReference type="Proteomes" id="UP000199497"/>
    </source>
</evidence>
<sequence>MSSLRRSLNRKVFPDGYVGVPERSRWFRDGSGFEGREHVSRDHDESDYPALVCLVAV</sequence>
<dbReference type="Proteomes" id="UP000199497">
    <property type="component" value="Unassembled WGS sequence"/>
</dbReference>
<protein>
    <submittedName>
        <fullName evidence="1">Uncharacterized protein</fullName>
    </submittedName>
</protein>
<dbReference type="EMBL" id="FNJR01000012">
    <property type="protein sequence ID" value="SDP89584.1"/>
    <property type="molecule type" value="Genomic_DNA"/>
</dbReference>
<evidence type="ECO:0000313" key="1">
    <source>
        <dbReference type="EMBL" id="SDP89584.1"/>
    </source>
</evidence>
<accession>A0A1H0WFU9</accession>
<keyword evidence="2" id="KW-1185">Reference proteome</keyword>
<organism evidence="1 2">
    <name type="scientific">Actinopolyspora xinjiangensis</name>
    <dbReference type="NCBI Taxonomy" id="405564"/>
    <lineage>
        <taxon>Bacteria</taxon>
        <taxon>Bacillati</taxon>
        <taxon>Actinomycetota</taxon>
        <taxon>Actinomycetes</taxon>
        <taxon>Actinopolysporales</taxon>
        <taxon>Actinopolysporaceae</taxon>
        <taxon>Actinopolyspora</taxon>
    </lineage>
</organism>
<gene>
    <name evidence="1" type="ORF">SAMN04487905_11235</name>
</gene>
<reference evidence="2" key="1">
    <citation type="submission" date="2016-10" db="EMBL/GenBank/DDBJ databases">
        <authorList>
            <person name="Varghese N."/>
            <person name="Submissions S."/>
        </authorList>
    </citation>
    <scope>NUCLEOTIDE SEQUENCE [LARGE SCALE GENOMIC DNA]</scope>
    <source>
        <strain evidence="2">DSM 46732</strain>
    </source>
</reference>